<dbReference type="InterPro" id="IPR019734">
    <property type="entry name" value="TPR_rpt"/>
</dbReference>
<dbReference type="PANTHER" id="PTHR37423:SF6">
    <property type="entry name" value="CELL DIVISION COORDINATOR CPOB"/>
    <property type="match status" value="1"/>
</dbReference>
<dbReference type="eggNOG" id="COG4105">
    <property type="taxonomic scope" value="Bacteria"/>
</dbReference>
<feature type="chain" id="PRO_5004543150" evidence="2">
    <location>
        <begin position="21"/>
        <end position="318"/>
    </location>
</feature>
<comment type="caution">
    <text evidence="3">The sequence shown here is derived from an EMBL/GenBank/DDBJ whole genome shotgun (WGS) entry which is preliminary data.</text>
</comment>
<dbReference type="SUPFAM" id="SSF48452">
    <property type="entry name" value="TPR-like"/>
    <property type="match status" value="1"/>
</dbReference>
<proteinExistence type="predicted"/>
<dbReference type="AlphaFoldDB" id="S7KE05"/>
<dbReference type="HOGENOM" id="CLU_068691_0_0_0"/>
<dbReference type="eggNOG" id="COG1729">
    <property type="taxonomic scope" value="Bacteria"/>
</dbReference>
<name>S7KE05_9CHLA</name>
<feature type="signal peptide" evidence="2">
    <location>
        <begin position="1"/>
        <end position="20"/>
    </location>
</feature>
<protein>
    <submittedName>
        <fullName evidence="3">TPR repeat family protein</fullName>
    </submittedName>
</protein>
<sequence length="318" mass="36649">MKCLLQFVFLFLILSFGAHAKPISFEPFSGKLSPERFVPQYSPDDYFIQGQRYLENQSYRQALLCFGMITHHFPQDPLYSKALYFSGVCYFKKGQPDLADKAFSAYLQRPDAEYSEELFSMKYSIAQSFAQGKRKRLFLLEGFPKLTNADQDALRIYDEVLTAFPTQDLGAKSLYLKGDLLIIKNELSEAIKTMKKLTLQFPDHELSPKAFLRLSEIYLAQAKKEPDNLQYLNFAKQNKIAMERQHPNHPLNTEVSANVQAMCEHYASGLYSTGRFYEKKKKLEAASIYYSTALRNYPDTSLVAKCHKRLDRIAKHTS</sequence>
<dbReference type="Proteomes" id="UP000016200">
    <property type="component" value="Unassembled WGS sequence"/>
</dbReference>
<evidence type="ECO:0000313" key="4">
    <source>
        <dbReference type="Proteomes" id="UP000016200"/>
    </source>
</evidence>
<evidence type="ECO:0000256" key="2">
    <source>
        <dbReference type="SAM" id="SignalP"/>
    </source>
</evidence>
<dbReference type="Pfam" id="PF13432">
    <property type="entry name" value="TPR_16"/>
    <property type="match status" value="1"/>
</dbReference>
<dbReference type="PANTHER" id="PTHR37423">
    <property type="entry name" value="SOLUBLE LYTIC MUREIN TRANSGLYCOSYLASE-RELATED"/>
    <property type="match status" value="1"/>
</dbReference>
<dbReference type="SMART" id="SM00028">
    <property type="entry name" value="TPR"/>
    <property type="match status" value="4"/>
</dbReference>
<dbReference type="Gene3D" id="1.25.40.10">
    <property type="entry name" value="Tetratricopeptide repeat domain"/>
    <property type="match status" value="2"/>
</dbReference>
<dbReference type="OrthoDB" id="20794at2"/>
<reference evidence="3 4" key="1">
    <citation type="submission" date="2013-04" db="EMBL/GenBank/DDBJ databases">
        <title>Genome sequence of Chlamydia psittaci 10-1398/11.</title>
        <authorList>
            <person name="Huot-Creasy H."/>
            <person name="McCracken C.L."/>
            <person name="Humphries M."/>
            <person name="Sachse K."/>
            <person name="Laroucau K."/>
            <person name="Bavoil P."/>
            <person name="Myers G.S."/>
        </authorList>
    </citation>
    <scope>NUCLEOTIDE SEQUENCE [LARGE SCALE GENOMIC DNA]</scope>
    <source>
        <strain evidence="3 4">10_1398_11</strain>
    </source>
</reference>
<keyword evidence="1" id="KW-0802">TPR repeat</keyword>
<dbReference type="RefSeq" id="WP_020370791.1">
    <property type="nucleotide sequence ID" value="NZ_KE360208.1"/>
</dbReference>
<gene>
    <name evidence="3" type="ORF">CP10139811_0823</name>
</gene>
<dbReference type="InterPro" id="IPR011990">
    <property type="entry name" value="TPR-like_helical_dom_sf"/>
</dbReference>
<organism evidence="3 4">
    <name type="scientific">Chlamydia ibidis</name>
    <dbReference type="NCBI Taxonomy" id="1405396"/>
    <lineage>
        <taxon>Bacteria</taxon>
        <taxon>Pseudomonadati</taxon>
        <taxon>Chlamydiota</taxon>
        <taxon>Chlamydiia</taxon>
        <taxon>Chlamydiales</taxon>
        <taxon>Chlamydiaceae</taxon>
        <taxon>Chlamydia/Chlamydophila group</taxon>
        <taxon>Chlamydia</taxon>
    </lineage>
</organism>
<dbReference type="PATRIC" id="fig|1238237.3.peg.921"/>
<dbReference type="EMBL" id="ATNB01000159">
    <property type="protein sequence ID" value="EPP34436.1"/>
    <property type="molecule type" value="Genomic_DNA"/>
</dbReference>
<evidence type="ECO:0000313" key="3">
    <source>
        <dbReference type="EMBL" id="EPP34436.1"/>
    </source>
</evidence>
<dbReference type="PROSITE" id="PS50005">
    <property type="entry name" value="TPR"/>
    <property type="match status" value="1"/>
</dbReference>
<accession>S7KE05</accession>
<feature type="repeat" description="TPR" evidence="1">
    <location>
        <begin position="267"/>
        <end position="300"/>
    </location>
</feature>
<dbReference type="Pfam" id="PF13181">
    <property type="entry name" value="TPR_8"/>
    <property type="match status" value="2"/>
</dbReference>
<keyword evidence="2" id="KW-0732">Signal</keyword>
<evidence type="ECO:0000256" key="1">
    <source>
        <dbReference type="PROSITE-ProRule" id="PRU00339"/>
    </source>
</evidence>